<sequence length="344" mass="35889">MNKTKRTSSLNTTATIFSTKRNVAPSPPPPSTAAGGSGGAFFEFPTSPQKLTWGEGIIHSAHPQHLLYNVDLPDLFTCSGCKEYGSGKSFACRQCDFRLHEFCALAPPRLKAHPLHLQHQLWFSSKPAPKTGILQKANKCDVCGKATKGYTFRCNACSYHMHPCCATLSDHITISIHPHPLKILPAAAASSSAAVTLSTPGNNSTAISPAAAAVVLDISGACGECKRRRAGRVYKCTVCDGYYLHAVCAKDMVNGLQANGMKGKEKAGSRMLGTAARVASQVVIEFIGGLIDGLGEGVGQALVQSVTDTKALTPLSNTKKVVAPAPAPAPAAASSGGCCGGGRR</sequence>
<evidence type="ECO:0000256" key="2">
    <source>
        <dbReference type="SAM" id="MobiDB-lite"/>
    </source>
</evidence>
<comment type="caution">
    <text evidence="4">The sequence shown here is derived from an EMBL/GenBank/DDBJ whole genome shotgun (WGS) entry which is preliminary data.</text>
</comment>
<evidence type="ECO:0000313" key="5">
    <source>
        <dbReference type="Proteomes" id="UP001154282"/>
    </source>
</evidence>
<organism evidence="4 5">
    <name type="scientific">Linum tenue</name>
    <dbReference type="NCBI Taxonomy" id="586396"/>
    <lineage>
        <taxon>Eukaryota</taxon>
        <taxon>Viridiplantae</taxon>
        <taxon>Streptophyta</taxon>
        <taxon>Embryophyta</taxon>
        <taxon>Tracheophyta</taxon>
        <taxon>Spermatophyta</taxon>
        <taxon>Magnoliopsida</taxon>
        <taxon>eudicotyledons</taxon>
        <taxon>Gunneridae</taxon>
        <taxon>Pentapetalae</taxon>
        <taxon>rosids</taxon>
        <taxon>fabids</taxon>
        <taxon>Malpighiales</taxon>
        <taxon>Linaceae</taxon>
        <taxon>Linum</taxon>
    </lineage>
</organism>
<evidence type="ECO:0000313" key="4">
    <source>
        <dbReference type="EMBL" id="CAI0557077.1"/>
    </source>
</evidence>
<dbReference type="AlphaFoldDB" id="A0AAV0RKN4"/>
<dbReference type="InterPro" id="IPR046349">
    <property type="entry name" value="C1-like_sf"/>
</dbReference>
<dbReference type="Pfam" id="PF03107">
    <property type="entry name" value="C1_2"/>
    <property type="match status" value="1"/>
</dbReference>
<feature type="region of interest" description="Disordered" evidence="2">
    <location>
        <begin position="16"/>
        <end position="39"/>
    </location>
</feature>
<keyword evidence="1" id="KW-0677">Repeat</keyword>
<dbReference type="Proteomes" id="UP001154282">
    <property type="component" value="Unassembled WGS sequence"/>
</dbReference>
<dbReference type="PANTHER" id="PTHR47841">
    <property type="entry name" value="DIACYLGLYCEROL KINASE THETA-LIKE-RELATED"/>
    <property type="match status" value="1"/>
</dbReference>
<reference evidence="4" key="1">
    <citation type="submission" date="2022-08" db="EMBL/GenBank/DDBJ databases">
        <authorList>
            <person name="Gutierrez-Valencia J."/>
        </authorList>
    </citation>
    <scope>NUCLEOTIDE SEQUENCE</scope>
</reference>
<dbReference type="PANTHER" id="PTHR47841:SF3">
    <property type="entry name" value="OS09G0492800 PROTEIN"/>
    <property type="match status" value="1"/>
</dbReference>
<evidence type="ECO:0000256" key="1">
    <source>
        <dbReference type="ARBA" id="ARBA00022737"/>
    </source>
</evidence>
<feature type="domain" description="DC1" evidence="3">
    <location>
        <begin position="61"/>
        <end position="104"/>
    </location>
</feature>
<dbReference type="SUPFAM" id="SSF57889">
    <property type="entry name" value="Cysteine-rich domain"/>
    <property type="match status" value="1"/>
</dbReference>
<accession>A0AAV0RKN4</accession>
<dbReference type="EMBL" id="CAMGYJ010000011">
    <property type="protein sequence ID" value="CAI0557077.1"/>
    <property type="molecule type" value="Genomic_DNA"/>
</dbReference>
<keyword evidence="5" id="KW-1185">Reference proteome</keyword>
<gene>
    <name evidence="4" type="ORF">LITE_LOCUS48218</name>
</gene>
<evidence type="ECO:0000259" key="3">
    <source>
        <dbReference type="Pfam" id="PF03107"/>
    </source>
</evidence>
<protein>
    <recommendedName>
        <fullName evidence="3">DC1 domain-containing protein</fullName>
    </recommendedName>
</protein>
<dbReference type="InterPro" id="IPR004146">
    <property type="entry name" value="DC1"/>
</dbReference>
<name>A0AAV0RKN4_9ROSI</name>
<proteinExistence type="predicted"/>